<protein>
    <recommendedName>
        <fullName evidence="7">C2H2-type domain-containing protein</fullName>
    </recommendedName>
</protein>
<feature type="compositionally biased region" description="Polar residues" evidence="6">
    <location>
        <begin position="659"/>
        <end position="686"/>
    </location>
</feature>
<feature type="domain" description="C2H2-type" evidence="7">
    <location>
        <begin position="1223"/>
        <end position="1251"/>
    </location>
</feature>
<dbReference type="GO" id="GO:0005634">
    <property type="term" value="C:nucleus"/>
    <property type="evidence" value="ECO:0007669"/>
    <property type="project" value="TreeGrafter"/>
</dbReference>
<keyword evidence="9" id="KW-1185">Reference proteome</keyword>
<keyword evidence="2" id="KW-0677">Repeat</keyword>
<comment type="caution">
    <text evidence="8">The sequence shown here is derived from an EMBL/GenBank/DDBJ whole genome shotgun (WGS) entry which is preliminary data.</text>
</comment>
<name>A0AAD7T0I0_9TELE</name>
<feature type="region of interest" description="Disordered" evidence="6">
    <location>
        <begin position="421"/>
        <end position="550"/>
    </location>
</feature>
<feature type="domain" description="C2H2-type" evidence="7">
    <location>
        <begin position="1072"/>
        <end position="1101"/>
    </location>
</feature>
<dbReference type="InterPro" id="IPR050688">
    <property type="entry name" value="Zinc_finger/UBP_domain"/>
</dbReference>
<feature type="domain" description="C2H2-type" evidence="7">
    <location>
        <begin position="1256"/>
        <end position="1283"/>
    </location>
</feature>
<feature type="domain" description="C2H2-type" evidence="7">
    <location>
        <begin position="1195"/>
        <end position="1222"/>
    </location>
</feature>
<dbReference type="GO" id="GO:0045944">
    <property type="term" value="P:positive regulation of transcription by RNA polymerase II"/>
    <property type="evidence" value="ECO:0007669"/>
    <property type="project" value="TreeGrafter"/>
</dbReference>
<dbReference type="FunFam" id="3.30.160.60:FF:000969">
    <property type="entry name" value="Zinc finger protein 407"/>
    <property type="match status" value="1"/>
</dbReference>
<feature type="region of interest" description="Disordered" evidence="6">
    <location>
        <begin position="1"/>
        <end position="92"/>
    </location>
</feature>
<evidence type="ECO:0000256" key="2">
    <source>
        <dbReference type="ARBA" id="ARBA00022737"/>
    </source>
</evidence>
<dbReference type="FunFam" id="3.30.160.60:FF:001030">
    <property type="entry name" value="Zinc finger protein 407"/>
    <property type="match status" value="1"/>
</dbReference>
<dbReference type="SUPFAM" id="SSF57667">
    <property type="entry name" value="beta-beta-alpha zinc fingers"/>
    <property type="match status" value="4"/>
</dbReference>
<feature type="compositionally biased region" description="Polar residues" evidence="6">
    <location>
        <begin position="514"/>
        <end position="526"/>
    </location>
</feature>
<feature type="non-terminal residue" evidence="8">
    <location>
        <position position="1571"/>
    </location>
</feature>
<keyword evidence="3 5" id="KW-0863">Zinc-finger</keyword>
<feature type="compositionally biased region" description="Basic and acidic residues" evidence="6">
    <location>
        <begin position="12"/>
        <end position="34"/>
    </location>
</feature>
<feature type="compositionally biased region" description="Acidic residues" evidence="6">
    <location>
        <begin position="953"/>
        <end position="964"/>
    </location>
</feature>
<dbReference type="FunFam" id="3.30.160.60:FF:001109">
    <property type="entry name" value="Zinc finger protein 407"/>
    <property type="match status" value="1"/>
</dbReference>
<keyword evidence="4" id="KW-0862">Zinc</keyword>
<feature type="region of interest" description="Disordered" evidence="6">
    <location>
        <begin position="253"/>
        <end position="290"/>
    </location>
</feature>
<dbReference type="SMART" id="SM00451">
    <property type="entry name" value="ZnF_U1"/>
    <property type="match status" value="4"/>
</dbReference>
<feature type="compositionally biased region" description="Basic and acidic residues" evidence="6">
    <location>
        <begin position="123"/>
        <end position="133"/>
    </location>
</feature>
<feature type="compositionally biased region" description="Polar residues" evidence="6">
    <location>
        <begin position="906"/>
        <end position="920"/>
    </location>
</feature>
<dbReference type="PROSITE" id="PS00028">
    <property type="entry name" value="ZINC_FINGER_C2H2_1"/>
    <property type="match status" value="6"/>
</dbReference>
<feature type="compositionally biased region" description="Acidic residues" evidence="6">
    <location>
        <begin position="862"/>
        <end position="878"/>
    </location>
</feature>
<feature type="compositionally biased region" description="Polar residues" evidence="6">
    <location>
        <begin position="425"/>
        <end position="440"/>
    </location>
</feature>
<evidence type="ECO:0000256" key="4">
    <source>
        <dbReference type="ARBA" id="ARBA00022833"/>
    </source>
</evidence>
<feature type="compositionally biased region" description="Basic and acidic residues" evidence="6">
    <location>
        <begin position="808"/>
        <end position="819"/>
    </location>
</feature>
<dbReference type="GO" id="GO:0003676">
    <property type="term" value="F:nucleic acid binding"/>
    <property type="evidence" value="ECO:0007669"/>
    <property type="project" value="InterPro"/>
</dbReference>
<evidence type="ECO:0000313" key="9">
    <source>
        <dbReference type="Proteomes" id="UP001221898"/>
    </source>
</evidence>
<dbReference type="GO" id="GO:0008270">
    <property type="term" value="F:zinc ion binding"/>
    <property type="evidence" value="ECO:0007669"/>
    <property type="project" value="UniProtKB-KW"/>
</dbReference>
<dbReference type="PANTHER" id="PTHR24403">
    <property type="entry name" value="ZINC FINGER PROTEIN"/>
    <property type="match status" value="1"/>
</dbReference>
<dbReference type="SMART" id="SM00355">
    <property type="entry name" value="ZnF_C2H2"/>
    <property type="match status" value="19"/>
</dbReference>
<proteinExistence type="predicted"/>
<feature type="region of interest" description="Disordered" evidence="6">
    <location>
        <begin position="637"/>
        <end position="698"/>
    </location>
</feature>
<evidence type="ECO:0000313" key="8">
    <source>
        <dbReference type="EMBL" id="KAJ8411547.1"/>
    </source>
</evidence>
<dbReference type="PROSITE" id="PS50157">
    <property type="entry name" value="ZINC_FINGER_C2H2_2"/>
    <property type="match status" value="9"/>
</dbReference>
<feature type="domain" description="C2H2-type" evidence="7">
    <location>
        <begin position="1314"/>
        <end position="1341"/>
    </location>
</feature>
<dbReference type="Pfam" id="PF13894">
    <property type="entry name" value="zf-C2H2_4"/>
    <property type="match status" value="1"/>
</dbReference>
<feature type="domain" description="C2H2-type" evidence="7">
    <location>
        <begin position="1114"/>
        <end position="1137"/>
    </location>
</feature>
<evidence type="ECO:0000256" key="6">
    <source>
        <dbReference type="SAM" id="MobiDB-lite"/>
    </source>
</evidence>
<feature type="compositionally biased region" description="Basic residues" evidence="6">
    <location>
        <begin position="1"/>
        <end position="11"/>
    </location>
</feature>
<dbReference type="FunFam" id="3.30.160.60:FF:000448">
    <property type="entry name" value="RE1-silencing transcription factor A"/>
    <property type="match status" value="1"/>
</dbReference>
<feature type="compositionally biased region" description="Polar residues" evidence="6">
    <location>
        <begin position="453"/>
        <end position="469"/>
    </location>
</feature>
<dbReference type="FunFam" id="3.30.160.60:FF:001514">
    <property type="entry name" value="Zinc finger protein 407"/>
    <property type="match status" value="1"/>
</dbReference>
<feature type="region of interest" description="Disordered" evidence="6">
    <location>
        <begin position="121"/>
        <end position="145"/>
    </location>
</feature>
<feature type="compositionally biased region" description="Low complexity" evidence="6">
    <location>
        <begin position="1025"/>
        <end position="1035"/>
    </location>
</feature>
<feature type="domain" description="C2H2-type" evidence="7">
    <location>
        <begin position="1284"/>
        <end position="1313"/>
    </location>
</feature>
<gene>
    <name evidence="8" type="ORF">AAFF_G00163550</name>
</gene>
<reference evidence="8" key="1">
    <citation type="journal article" date="2023" name="Science">
        <title>Genome structures resolve the early diversification of teleost fishes.</title>
        <authorList>
            <person name="Parey E."/>
            <person name="Louis A."/>
            <person name="Montfort J."/>
            <person name="Bouchez O."/>
            <person name="Roques C."/>
            <person name="Iampietro C."/>
            <person name="Lluch J."/>
            <person name="Castinel A."/>
            <person name="Donnadieu C."/>
            <person name="Desvignes T."/>
            <person name="Floi Bucao C."/>
            <person name="Jouanno E."/>
            <person name="Wen M."/>
            <person name="Mejri S."/>
            <person name="Dirks R."/>
            <person name="Jansen H."/>
            <person name="Henkel C."/>
            <person name="Chen W.J."/>
            <person name="Zahm M."/>
            <person name="Cabau C."/>
            <person name="Klopp C."/>
            <person name="Thompson A.W."/>
            <person name="Robinson-Rechavi M."/>
            <person name="Braasch I."/>
            <person name="Lecointre G."/>
            <person name="Bobe J."/>
            <person name="Postlethwait J.H."/>
            <person name="Berthelot C."/>
            <person name="Roest Crollius H."/>
            <person name="Guiguen Y."/>
        </authorList>
    </citation>
    <scope>NUCLEOTIDE SEQUENCE</scope>
    <source>
        <strain evidence="8">NC1722</strain>
    </source>
</reference>
<organism evidence="8 9">
    <name type="scientific">Aldrovandia affinis</name>
    <dbReference type="NCBI Taxonomy" id="143900"/>
    <lineage>
        <taxon>Eukaryota</taxon>
        <taxon>Metazoa</taxon>
        <taxon>Chordata</taxon>
        <taxon>Craniata</taxon>
        <taxon>Vertebrata</taxon>
        <taxon>Euteleostomi</taxon>
        <taxon>Actinopterygii</taxon>
        <taxon>Neopterygii</taxon>
        <taxon>Teleostei</taxon>
        <taxon>Notacanthiformes</taxon>
        <taxon>Halosauridae</taxon>
        <taxon>Aldrovandia</taxon>
    </lineage>
</organism>
<dbReference type="InterPro" id="IPR013087">
    <property type="entry name" value="Znf_C2H2_type"/>
</dbReference>
<feature type="region of interest" description="Disordered" evidence="6">
    <location>
        <begin position="997"/>
        <end position="1035"/>
    </location>
</feature>
<dbReference type="Pfam" id="PF00096">
    <property type="entry name" value="zf-C2H2"/>
    <property type="match status" value="2"/>
</dbReference>
<dbReference type="Proteomes" id="UP001221898">
    <property type="component" value="Unassembled WGS sequence"/>
</dbReference>
<accession>A0AAD7T0I0</accession>
<evidence type="ECO:0000259" key="7">
    <source>
        <dbReference type="PROSITE" id="PS50157"/>
    </source>
</evidence>
<evidence type="ECO:0000256" key="3">
    <source>
        <dbReference type="ARBA" id="ARBA00022771"/>
    </source>
</evidence>
<dbReference type="PANTHER" id="PTHR24403:SF67">
    <property type="entry name" value="FI01116P-RELATED"/>
    <property type="match status" value="1"/>
</dbReference>
<dbReference type="InterPro" id="IPR036236">
    <property type="entry name" value="Znf_C2H2_sf"/>
</dbReference>
<keyword evidence="1" id="KW-0479">Metal-binding</keyword>
<feature type="domain" description="C2H2-type" evidence="7">
    <location>
        <begin position="343"/>
        <end position="371"/>
    </location>
</feature>
<feature type="compositionally biased region" description="Basic and acidic residues" evidence="6">
    <location>
        <begin position="258"/>
        <end position="269"/>
    </location>
</feature>
<evidence type="ECO:0000256" key="5">
    <source>
        <dbReference type="PROSITE-ProRule" id="PRU00042"/>
    </source>
</evidence>
<feature type="domain" description="C2H2-type" evidence="7">
    <location>
        <begin position="1342"/>
        <end position="1369"/>
    </location>
</feature>
<sequence length="1571" mass="169511">MDKSKNKRKLRSGKEVGKDKEADKFKGSDSKDAEGSADGTPPTAKRVKADDITRAEKGKAGTSAEEEAEPEKALCQEEDTVIERQAGGGTGQAANLGRTCSLCSFVAKTPTALKIHAKRKHFREGASSRKHEPATNAQQEGGRENFATADITDNFETSSLKGGQLQIQNTEAEGQFENIPSPKCQEAAESDCVNSGKDVTGKDTEAEGKNACLKMRAKLGDRGVSQSGAESSNLSPTQILLEMVETVTKAQSMCLEESSEHDNSHHSGGEENQGPSDGLMAVGTSSEAAGQHAAIAQGGDNLGDDCQMFGAQVDPKEAEAVEEQGTSVGQKAAKRGPKPKAQHPCGYCGHVLCDKPSLAMHLKRHHTKEMNFSCEPCSYACMAKSDFEKHCLSNKHKTRALVGADAAGGVHKPEDTLQMAAQVPSEGSDSANAAQLQAQSDHSHHDAGDDVAATTNGKPASRTESQTAKEQILGEGVEEAHASQGRKSPGEDPVLDDDTQRKEDKDDDTEEQQSTGVDQTMVSDVTGSAEELTEGRVLKKRRGRPKGSTTTTCQFCGLVASNATNLNVHIRRRHSHKYGFICKVCSYSCVTKGDMDRHCATKKHIKRVEVDNLSQLQDCPVSPNSVVEVIQSKVVVTGDQQEEEEDGKEEAGATLPTGEKTTPNDQKNVQAQTEDGQTGSADQQDVTAGEPTSPAQKKCKYDSVNTCTYCGFVAHSLPSLELHIKRKHTRDFEFVCLACNYYAVTCREMSRHASTDKHKQKSQSYLEFLGNNEVDVTQLDVSGEAVSESNPGGRDVNSSGSPVAQEPASDKDQQTDVEARPGPSSPNGDVVPSCSGEEAINQSEQDGPEAIAEEQAVTGGDGVEEDGVQEDGVEEAAESQESIPGEKDPGDTEPQGQGGALCAGSEQATPTPGSPSTEVSEGSIADPPVESTCTLGGKAESEVEDECGHEGSSEADPELADESVDSPSTSKLLLRALPFDASIVPFRVAFEGNIPMPPGKKVPPQRRAAQAVTTGRRPPKKTKAHAAASSSAAAKGGRGARIRCDDCGFMADGLSGLNVHMSMKHPSKDKHFHCLLCGKSFYTESNLHQHLTSAAHLRSEQASIKELPEGGASFKCVKCSDPFATEQELFTHIKEKHEELLREVNKYVLEDTEQINREREENQGCVCKHCGKVCKSSNSMAFLAHVRTHTGSKPFKCKLCDFATAQLGDARNHVKRHLGVREYKCPVCGWAFVMKKHLNTHMLGKHGVGQPKERKFECELCDRTFSEKWSLNNHMKLHTGAKPYKCTWPACHYSFLTMSAMKDHYRTHTGEKSFLCDLCGFAGGTRHALTKHRRQHTGEKPFKCHLCNFASTTQSHLTRHRRVHTGEKPYHCPWCHYRSNCAENIRKHILHTGKHEGVKMYNCPKCEYGTNGPMDFRNHLKELHPDIENPDLAYLHAGIVSKSFECRLKGQGATFVKAEATFPEEGSPDQGPRDGPEEPAVQQFIIIQGYGEDYAIDSALEESAAATLQTLAMGGQVAEVLHITEDGQVIGAGPGDAHQLPAGATQFVLVESEEVGPVLGRPEAPGGHGSE</sequence>
<dbReference type="EMBL" id="JAINUG010000022">
    <property type="protein sequence ID" value="KAJ8411547.1"/>
    <property type="molecule type" value="Genomic_DNA"/>
</dbReference>
<feature type="compositionally biased region" description="Basic and acidic residues" evidence="6">
    <location>
        <begin position="47"/>
        <end position="59"/>
    </location>
</feature>
<dbReference type="FunFam" id="3.30.160.60:FF:001819">
    <property type="entry name" value="zinc finger protein 407"/>
    <property type="match status" value="1"/>
</dbReference>
<feature type="region of interest" description="Disordered" evidence="6">
    <location>
        <begin position="783"/>
        <end position="967"/>
    </location>
</feature>
<evidence type="ECO:0000256" key="1">
    <source>
        <dbReference type="ARBA" id="ARBA00022723"/>
    </source>
</evidence>
<dbReference type="InterPro" id="IPR003604">
    <property type="entry name" value="Matrin/U1-like-C_Znf_C2H2"/>
</dbReference>
<dbReference type="Gene3D" id="3.30.160.60">
    <property type="entry name" value="Classic Zinc Finger"/>
    <property type="match status" value="11"/>
</dbReference>